<evidence type="ECO:0000313" key="2">
    <source>
        <dbReference type="EMBL" id="KAL0563577.1"/>
    </source>
</evidence>
<dbReference type="Proteomes" id="UP001465976">
    <property type="component" value="Unassembled WGS sequence"/>
</dbReference>
<protein>
    <submittedName>
        <fullName evidence="2">Uncharacterized protein</fullName>
    </submittedName>
</protein>
<sequence>MSNTPPTNPAETATGSAQLSNTTSSNQVAQQPQQQYRDTTRASTPTPAREHSPAPTELGSIMMPEDLLYVGQHDSRTKSFKDSIPSYLSLPPLGHREAPKKFRGQSHEVRPFLTHIIRLYQKHNVTNPRDQCQALVTYTSRKVREEIEGTDAFRTYKCKDLLTTLLTLYDAPEPDKCFKLRHLKKLTDEWKSVKIRSLTDFLRYVREFGRISGPLSEVQAITPTQDSEYFFHGIHKSLHKKLNHRL</sequence>
<proteinExistence type="predicted"/>
<feature type="compositionally biased region" description="Low complexity" evidence="1">
    <location>
        <begin position="1"/>
        <end position="14"/>
    </location>
</feature>
<evidence type="ECO:0000256" key="1">
    <source>
        <dbReference type="SAM" id="MobiDB-lite"/>
    </source>
</evidence>
<evidence type="ECO:0000313" key="3">
    <source>
        <dbReference type="Proteomes" id="UP001465976"/>
    </source>
</evidence>
<gene>
    <name evidence="2" type="ORF">V5O48_018490</name>
</gene>
<accession>A0ABR3EL07</accession>
<comment type="caution">
    <text evidence="2">The sequence shown here is derived from an EMBL/GenBank/DDBJ whole genome shotgun (WGS) entry which is preliminary data.</text>
</comment>
<keyword evidence="3" id="KW-1185">Reference proteome</keyword>
<organism evidence="2 3">
    <name type="scientific">Marasmius crinis-equi</name>
    <dbReference type="NCBI Taxonomy" id="585013"/>
    <lineage>
        <taxon>Eukaryota</taxon>
        <taxon>Fungi</taxon>
        <taxon>Dikarya</taxon>
        <taxon>Basidiomycota</taxon>
        <taxon>Agaricomycotina</taxon>
        <taxon>Agaricomycetes</taxon>
        <taxon>Agaricomycetidae</taxon>
        <taxon>Agaricales</taxon>
        <taxon>Marasmiineae</taxon>
        <taxon>Marasmiaceae</taxon>
        <taxon>Marasmius</taxon>
    </lineage>
</organism>
<name>A0ABR3EL07_9AGAR</name>
<feature type="region of interest" description="Disordered" evidence="1">
    <location>
        <begin position="1"/>
        <end position="63"/>
    </location>
</feature>
<reference evidence="2 3" key="1">
    <citation type="submission" date="2024-02" db="EMBL/GenBank/DDBJ databases">
        <title>A draft genome for the cacao thread blight pathogen Marasmius crinis-equi.</title>
        <authorList>
            <person name="Cohen S.P."/>
            <person name="Baruah I.K."/>
            <person name="Amoako-Attah I."/>
            <person name="Bukari Y."/>
            <person name="Meinhardt L.W."/>
            <person name="Bailey B.A."/>
        </authorList>
    </citation>
    <scope>NUCLEOTIDE SEQUENCE [LARGE SCALE GENOMIC DNA]</scope>
    <source>
        <strain evidence="2 3">GH-76</strain>
    </source>
</reference>
<dbReference type="EMBL" id="JBAHYK010003377">
    <property type="protein sequence ID" value="KAL0563577.1"/>
    <property type="molecule type" value="Genomic_DNA"/>
</dbReference>
<feature type="compositionally biased region" description="Polar residues" evidence="1">
    <location>
        <begin position="15"/>
        <end position="26"/>
    </location>
</feature>